<dbReference type="GO" id="GO:0051726">
    <property type="term" value="P:regulation of cell cycle"/>
    <property type="evidence" value="ECO:0007669"/>
    <property type="project" value="TreeGrafter"/>
</dbReference>
<keyword evidence="1" id="KW-0175">Coiled coil</keyword>
<dbReference type="STRING" id="50990.A0A4Y7QJ22"/>
<name>A0A4Y7QJ22_9AGAM</name>
<dbReference type="VEuPathDB" id="FungiDB:BD410DRAFT_762281"/>
<dbReference type="InterPro" id="IPR007483">
    <property type="entry name" value="Hamartin"/>
</dbReference>
<sequence>MPETEISKQLRAILADAFDAPPLKEFLDLLDTEVAKVSSPDRLEYSLGPLEEDLINVYDEAVDHASLSQLEVFLEVLYHLKANLSSLSLISTWFDLLLRPGLREPRLAPSATSQAKELILIALENIGEHPEKVGEFRRRVMDLYLLDALNEGSGDDVLEWADLDEHEREKRVWWKNNLEHTLAIHALTANSIDESEKEFLTVAFHCFASPTSRLQILILLDSFISHPRFIDISPQFGCHPLLSSLLLSLQLDNSSTVCTFGMSALVKLLPILAIKACNELIRILPDLFAILGRIVTWKPYRAFGPPSLVPYADLLDQQDSSLVSELEQTERDDNVFSDGGQTSRDRLHLREGLSWERLEHSFDITSPPSPFQYFSFLYYLFPCNLVAFLRGPSSYLTNAGFISPYTVGWEQALDDIRVRTECESLLRRHVAHPSIITSDARAELGQPGRWASYEISQILGECVMLEVGNAAVSPDSNHSAQLHGVPPVTNGEGPATPTIGIMDLYTTQKHRISIQDMIATSIALKSGAEVEIIDQGTLLHSTAFLPGRTSAGESTDDENGAENGEAAAAPPGGSPMPQNVVETIAALQREVLLLRNELNFELWLKRENVRHIGRLYQSRVESKSADLERQGLHNKLREYKGQLAHLQRELTKHQGQAMALKDKYSEWNVQLQTKLMDLREQKKAWTTEAMEMRNSNKQLQTHLAAQGVLLADAQNMVFQLQSQIKEDAHKVQRLRDYEKRIEQLTAMHRMWNEDVETYNEQAAEIAGLQSDYQKMVLRLESYEKTQMEMEEVDRANRRRIQTLEANLRARRQSSDEARRNPVHAIATFSQERSELGKVNGRLRQENELLREEVEEMKAMVEVLKTQITGRRGLVHPSHDGVAGL</sequence>
<gene>
    <name evidence="3" type="ORF">BD410DRAFT_762281</name>
</gene>
<protein>
    <recommendedName>
        <fullName evidence="5">Tuberous sclerosis 1</fullName>
    </recommendedName>
</protein>
<organism evidence="3 4">
    <name type="scientific">Rickenella mellea</name>
    <dbReference type="NCBI Taxonomy" id="50990"/>
    <lineage>
        <taxon>Eukaryota</taxon>
        <taxon>Fungi</taxon>
        <taxon>Dikarya</taxon>
        <taxon>Basidiomycota</taxon>
        <taxon>Agaricomycotina</taxon>
        <taxon>Agaricomycetes</taxon>
        <taxon>Hymenochaetales</taxon>
        <taxon>Rickenellaceae</taxon>
        <taxon>Rickenella</taxon>
    </lineage>
</organism>
<dbReference type="AlphaFoldDB" id="A0A4Y7QJ22"/>
<evidence type="ECO:0000256" key="1">
    <source>
        <dbReference type="SAM" id="Coils"/>
    </source>
</evidence>
<feature type="coiled-coil region" evidence="1">
    <location>
        <begin position="629"/>
        <end position="695"/>
    </location>
</feature>
<dbReference type="GO" id="GO:0033596">
    <property type="term" value="C:TSC1-TSC2 complex"/>
    <property type="evidence" value="ECO:0007669"/>
    <property type="project" value="TreeGrafter"/>
</dbReference>
<dbReference type="Proteomes" id="UP000294933">
    <property type="component" value="Unassembled WGS sequence"/>
</dbReference>
<evidence type="ECO:0000313" key="4">
    <source>
        <dbReference type="Proteomes" id="UP000294933"/>
    </source>
</evidence>
<dbReference type="PANTHER" id="PTHR15154:SF2">
    <property type="entry name" value="HAMARTIN"/>
    <property type="match status" value="1"/>
</dbReference>
<feature type="compositionally biased region" description="Low complexity" evidence="2">
    <location>
        <begin position="561"/>
        <end position="571"/>
    </location>
</feature>
<keyword evidence="4" id="KW-1185">Reference proteome</keyword>
<evidence type="ECO:0000256" key="2">
    <source>
        <dbReference type="SAM" id="MobiDB-lite"/>
    </source>
</evidence>
<reference evidence="3 4" key="1">
    <citation type="submission" date="2018-06" db="EMBL/GenBank/DDBJ databases">
        <title>A transcriptomic atlas of mushroom development highlights an independent origin of complex multicellularity.</title>
        <authorList>
            <consortium name="DOE Joint Genome Institute"/>
            <person name="Krizsan K."/>
            <person name="Almasi E."/>
            <person name="Merenyi Z."/>
            <person name="Sahu N."/>
            <person name="Viragh M."/>
            <person name="Koszo T."/>
            <person name="Mondo S."/>
            <person name="Kiss B."/>
            <person name="Balint B."/>
            <person name="Kues U."/>
            <person name="Barry K."/>
            <person name="Hegedus J.C."/>
            <person name="Henrissat B."/>
            <person name="Johnson J."/>
            <person name="Lipzen A."/>
            <person name="Ohm R."/>
            <person name="Nagy I."/>
            <person name="Pangilinan J."/>
            <person name="Yan J."/>
            <person name="Xiong Y."/>
            <person name="Grigoriev I.V."/>
            <person name="Hibbett D.S."/>
            <person name="Nagy L.G."/>
        </authorList>
    </citation>
    <scope>NUCLEOTIDE SEQUENCE [LARGE SCALE GENOMIC DNA]</scope>
    <source>
        <strain evidence="3 4">SZMC22713</strain>
    </source>
</reference>
<dbReference type="EMBL" id="ML170159">
    <property type="protein sequence ID" value="TDL27395.1"/>
    <property type="molecule type" value="Genomic_DNA"/>
</dbReference>
<feature type="coiled-coil region" evidence="1">
    <location>
        <begin position="734"/>
        <end position="866"/>
    </location>
</feature>
<dbReference type="GO" id="GO:0032007">
    <property type="term" value="P:negative regulation of TOR signaling"/>
    <property type="evidence" value="ECO:0007669"/>
    <property type="project" value="TreeGrafter"/>
</dbReference>
<feature type="region of interest" description="Disordered" evidence="2">
    <location>
        <begin position="546"/>
        <end position="577"/>
    </location>
</feature>
<evidence type="ECO:0008006" key="5">
    <source>
        <dbReference type="Google" id="ProtNLM"/>
    </source>
</evidence>
<dbReference type="PANTHER" id="PTHR15154">
    <property type="entry name" value="HAMARTIN"/>
    <property type="match status" value="1"/>
</dbReference>
<accession>A0A4Y7QJ22</accession>
<proteinExistence type="predicted"/>
<evidence type="ECO:0000313" key="3">
    <source>
        <dbReference type="EMBL" id="TDL27395.1"/>
    </source>
</evidence>
<dbReference type="OrthoDB" id="3253420at2759"/>